<keyword evidence="5" id="KW-0408">Iron</keyword>
<keyword evidence="3" id="KW-0949">S-adenosyl-L-methionine</keyword>
<dbReference type="SUPFAM" id="SSF102114">
    <property type="entry name" value="Radical SAM enzymes"/>
    <property type="match status" value="1"/>
</dbReference>
<keyword evidence="6" id="KW-0411">Iron-sulfur</keyword>
<dbReference type="RefSeq" id="WP_093884917.1">
    <property type="nucleotide sequence ID" value="NZ_FOBS01000049.1"/>
</dbReference>
<dbReference type="InterPro" id="IPR012837">
    <property type="entry name" value="NrdG"/>
</dbReference>
<dbReference type="InterPro" id="IPR058240">
    <property type="entry name" value="rSAM_sf"/>
</dbReference>
<accession>A0A1H8BCS2</accession>
<dbReference type="GO" id="GO:0051539">
    <property type="term" value="F:4 iron, 4 sulfur cluster binding"/>
    <property type="evidence" value="ECO:0007669"/>
    <property type="project" value="UniProtKB-KW"/>
</dbReference>
<dbReference type="OrthoDB" id="9782387at2"/>
<proteinExistence type="inferred from homology"/>
<dbReference type="AlphaFoldDB" id="A0A1H8BCS2"/>
<keyword evidence="4" id="KW-0479">Metal-binding</keyword>
<comment type="similarity">
    <text evidence="7">Belongs to the organic radical-activating enzymes family.</text>
</comment>
<dbReference type="Proteomes" id="UP000198744">
    <property type="component" value="Unassembled WGS sequence"/>
</dbReference>
<dbReference type="PIRSF" id="PIRSF000368">
    <property type="entry name" value="NrdG"/>
    <property type="match status" value="1"/>
</dbReference>
<dbReference type="GO" id="GO:0004748">
    <property type="term" value="F:ribonucleoside-diphosphate reductase activity, thioredoxin disulfide as acceptor"/>
    <property type="evidence" value="ECO:0007669"/>
    <property type="project" value="TreeGrafter"/>
</dbReference>
<evidence type="ECO:0000256" key="1">
    <source>
        <dbReference type="ARBA" id="ARBA00001966"/>
    </source>
</evidence>
<organism evidence="8 9">
    <name type="scientific">Syntrophus gentianae</name>
    <dbReference type="NCBI Taxonomy" id="43775"/>
    <lineage>
        <taxon>Bacteria</taxon>
        <taxon>Pseudomonadati</taxon>
        <taxon>Thermodesulfobacteriota</taxon>
        <taxon>Syntrophia</taxon>
        <taxon>Syntrophales</taxon>
        <taxon>Syntrophaceae</taxon>
        <taxon>Syntrophus</taxon>
    </lineage>
</organism>
<comment type="function">
    <text evidence="7">Activation of anaerobic ribonucleoside-triphosphate reductase under anaerobic conditions by generation of an organic free radical, using S-adenosylmethionine and reduced flavodoxin as cosubstrates to produce 5'-deoxy-adenosine.</text>
</comment>
<dbReference type="EC" id="1.97.1.-" evidence="7"/>
<reference evidence="8 9" key="1">
    <citation type="submission" date="2016-10" db="EMBL/GenBank/DDBJ databases">
        <authorList>
            <person name="de Groot N.N."/>
        </authorList>
    </citation>
    <scope>NUCLEOTIDE SEQUENCE [LARGE SCALE GENOMIC DNA]</scope>
    <source>
        <strain evidence="8 9">DSM 8423</strain>
    </source>
</reference>
<keyword evidence="2" id="KW-0004">4Fe-4S</keyword>
<evidence type="ECO:0000256" key="6">
    <source>
        <dbReference type="ARBA" id="ARBA00023014"/>
    </source>
</evidence>
<keyword evidence="7" id="KW-0560">Oxidoreductase</keyword>
<dbReference type="InterPro" id="IPR013785">
    <property type="entry name" value="Aldolase_TIM"/>
</dbReference>
<comment type="cofactor">
    <cofactor evidence="1">
        <name>[4Fe-4S] cluster</name>
        <dbReference type="ChEBI" id="CHEBI:49883"/>
    </cofactor>
</comment>
<dbReference type="Pfam" id="PF13353">
    <property type="entry name" value="Fer4_12"/>
    <property type="match status" value="1"/>
</dbReference>
<keyword evidence="9" id="KW-1185">Reference proteome</keyword>
<name>A0A1H8BCS2_9BACT</name>
<dbReference type="EMBL" id="FOBS01000049">
    <property type="protein sequence ID" value="SEM79904.1"/>
    <property type="molecule type" value="Genomic_DNA"/>
</dbReference>
<protein>
    <recommendedName>
        <fullName evidence="7">Anaerobic ribonucleoside-triphosphate reductase-activating protein</fullName>
        <ecNumber evidence="7">1.97.1.-</ecNumber>
    </recommendedName>
</protein>
<dbReference type="STRING" id="43775.SAMN04489760_14912"/>
<sequence>MIVQIHAYAPFSRANGPGVRSVVWFQGSPLACPECFNPETHDPGGGHLSDTEILAGEILRKGQGIEGISLTGGEPFSQPEALLDFVQRLKPSPLSILVFSGYEIAEIRQMPNGSAILNSLDILIAGPYDLTRPLGRSLLGSSNQTIHFLTNRYTYRDFKDIPSCEAIIHPDGVP</sequence>
<evidence type="ECO:0000313" key="9">
    <source>
        <dbReference type="Proteomes" id="UP000198744"/>
    </source>
</evidence>
<evidence type="ECO:0000256" key="7">
    <source>
        <dbReference type="PIRNR" id="PIRNR000368"/>
    </source>
</evidence>
<evidence type="ECO:0000256" key="2">
    <source>
        <dbReference type="ARBA" id="ARBA00022485"/>
    </source>
</evidence>
<dbReference type="PANTHER" id="PTHR30352">
    <property type="entry name" value="PYRUVATE FORMATE-LYASE-ACTIVATING ENZYME"/>
    <property type="match status" value="1"/>
</dbReference>
<evidence type="ECO:0000256" key="3">
    <source>
        <dbReference type="ARBA" id="ARBA00022691"/>
    </source>
</evidence>
<dbReference type="Gene3D" id="3.20.20.70">
    <property type="entry name" value="Aldolase class I"/>
    <property type="match status" value="1"/>
</dbReference>
<evidence type="ECO:0000256" key="5">
    <source>
        <dbReference type="ARBA" id="ARBA00023004"/>
    </source>
</evidence>
<evidence type="ECO:0000313" key="8">
    <source>
        <dbReference type="EMBL" id="SEM79904.1"/>
    </source>
</evidence>
<dbReference type="InterPro" id="IPR034457">
    <property type="entry name" value="Organic_radical-activating"/>
</dbReference>
<evidence type="ECO:0000256" key="4">
    <source>
        <dbReference type="ARBA" id="ARBA00022723"/>
    </source>
</evidence>
<dbReference type="GO" id="GO:0046872">
    <property type="term" value="F:metal ion binding"/>
    <property type="evidence" value="ECO:0007669"/>
    <property type="project" value="UniProtKB-KW"/>
</dbReference>
<gene>
    <name evidence="8" type="ORF">SAMN04489760_14912</name>
</gene>
<dbReference type="GO" id="GO:0043365">
    <property type="term" value="F:[formate-C-acetyltransferase]-activating enzyme activity"/>
    <property type="evidence" value="ECO:0007669"/>
    <property type="project" value="InterPro"/>
</dbReference>
<dbReference type="PANTHER" id="PTHR30352:SF2">
    <property type="entry name" value="ANAEROBIC RIBONUCLEOSIDE-TRIPHOSPHATE REDUCTASE-ACTIVATING PROTEIN"/>
    <property type="match status" value="1"/>
</dbReference>